<keyword evidence="1" id="KW-0560">Oxidoreductase</keyword>
<comment type="caution">
    <text evidence="3">The sequence shown here is derived from an EMBL/GenBank/DDBJ whole genome shotgun (WGS) entry which is preliminary data.</text>
</comment>
<reference evidence="3" key="1">
    <citation type="submission" date="2021-08" db="EMBL/GenBank/DDBJ databases">
        <title>WGS assembly of Ceratopteris richardii.</title>
        <authorList>
            <person name="Marchant D.B."/>
            <person name="Chen G."/>
            <person name="Jenkins J."/>
            <person name="Shu S."/>
            <person name="Leebens-Mack J."/>
            <person name="Grimwood J."/>
            <person name="Schmutz J."/>
            <person name="Soltis P."/>
            <person name="Soltis D."/>
            <person name="Chen Z.-H."/>
        </authorList>
    </citation>
    <scope>NUCLEOTIDE SEQUENCE</scope>
    <source>
        <strain evidence="3">Whitten #5841</strain>
        <tissue evidence="3">Leaf</tissue>
    </source>
</reference>
<dbReference type="Gene3D" id="3.40.50.720">
    <property type="entry name" value="NAD(P)-binding Rossmann-like Domain"/>
    <property type="match status" value="1"/>
</dbReference>
<evidence type="ECO:0000313" key="3">
    <source>
        <dbReference type="EMBL" id="KAH7307672.1"/>
    </source>
</evidence>
<proteinExistence type="predicted"/>
<name>A0A8T2S6A1_CERRI</name>
<dbReference type="InterPro" id="IPR036291">
    <property type="entry name" value="NAD(P)-bd_dom_sf"/>
</dbReference>
<dbReference type="InterPro" id="IPR051267">
    <property type="entry name" value="STEAP_metalloreductase"/>
</dbReference>
<dbReference type="AlphaFoldDB" id="A0A8T2S6A1"/>
<dbReference type="Proteomes" id="UP000825935">
    <property type="component" value="Chromosome 22"/>
</dbReference>
<sequence>MDLGSSRGHGDGGRCRGGVVWTSKQIEVGMLPGTGRMAKALAKHFCRAGLHVLVGSRDPSKAEVVATSLNHHLHEDVSGSATFLGSSSTSLMPMGTAVGLPNRDVASRAQIIVWSPRGTLEERASLLKELAPHLHGKIIVDVSNIGYCIDEAEWGQSSSTLFNQAALGVDARWTTAFKATFAHVLENGGHEGRVESTIVCGDDADAVKTTIALVETVPGFVGIHGGGLKNTKILELLGPPWLIELDKLNAHGSHSSGWHYVT</sequence>
<accession>A0A8T2S6A1</accession>
<dbReference type="Pfam" id="PF03807">
    <property type="entry name" value="F420_oxidored"/>
    <property type="match status" value="1"/>
</dbReference>
<organism evidence="3 4">
    <name type="scientific">Ceratopteris richardii</name>
    <name type="common">Triangle waterfern</name>
    <dbReference type="NCBI Taxonomy" id="49495"/>
    <lineage>
        <taxon>Eukaryota</taxon>
        <taxon>Viridiplantae</taxon>
        <taxon>Streptophyta</taxon>
        <taxon>Embryophyta</taxon>
        <taxon>Tracheophyta</taxon>
        <taxon>Polypodiopsida</taxon>
        <taxon>Polypodiidae</taxon>
        <taxon>Polypodiales</taxon>
        <taxon>Pteridineae</taxon>
        <taxon>Pteridaceae</taxon>
        <taxon>Parkerioideae</taxon>
        <taxon>Ceratopteris</taxon>
    </lineage>
</organism>
<dbReference type="InterPro" id="IPR028939">
    <property type="entry name" value="P5C_Rdtase_cat_N"/>
</dbReference>
<protein>
    <recommendedName>
        <fullName evidence="2">Pyrroline-5-carboxylate reductase catalytic N-terminal domain-containing protein</fullName>
    </recommendedName>
</protein>
<dbReference type="PANTHER" id="PTHR14239">
    <property type="entry name" value="DUDULIN-RELATED"/>
    <property type="match status" value="1"/>
</dbReference>
<feature type="domain" description="Pyrroline-5-carboxylate reductase catalytic N-terminal" evidence="2">
    <location>
        <begin position="28"/>
        <end position="144"/>
    </location>
</feature>
<dbReference type="OrthoDB" id="550646at2759"/>
<evidence type="ECO:0000256" key="1">
    <source>
        <dbReference type="ARBA" id="ARBA00023002"/>
    </source>
</evidence>
<evidence type="ECO:0000259" key="2">
    <source>
        <dbReference type="Pfam" id="PF03807"/>
    </source>
</evidence>
<keyword evidence="4" id="KW-1185">Reference proteome</keyword>
<dbReference type="GO" id="GO:0016491">
    <property type="term" value="F:oxidoreductase activity"/>
    <property type="evidence" value="ECO:0007669"/>
    <property type="project" value="UniProtKB-KW"/>
</dbReference>
<dbReference type="SUPFAM" id="SSF51735">
    <property type="entry name" value="NAD(P)-binding Rossmann-fold domains"/>
    <property type="match status" value="1"/>
</dbReference>
<evidence type="ECO:0000313" key="4">
    <source>
        <dbReference type="Proteomes" id="UP000825935"/>
    </source>
</evidence>
<gene>
    <name evidence="3" type="ORF">KP509_22G071700</name>
</gene>
<dbReference type="EMBL" id="CM035427">
    <property type="protein sequence ID" value="KAH7307672.1"/>
    <property type="molecule type" value="Genomic_DNA"/>
</dbReference>
<dbReference type="OMA" id="YPESGND"/>